<feature type="region of interest" description="Disordered" evidence="1">
    <location>
        <begin position="1"/>
        <end position="71"/>
    </location>
</feature>
<dbReference type="Proteomes" id="UP001500016">
    <property type="component" value="Unassembled WGS sequence"/>
</dbReference>
<evidence type="ECO:0000313" key="3">
    <source>
        <dbReference type="EMBL" id="GAA2070212.1"/>
    </source>
</evidence>
<feature type="compositionally biased region" description="Basic and acidic residues" evidence="1">
    <location>
        <begin position="62"/>
        <end position="71"/>
    </location>
</feature>
<feature type="transmembrane region" description="Helical" evidence="2">
    <location>
        <begin position="109"/>
        <end position="126"/>
    </location>
</feature>
<evidence type="ECO:0000313" key="4">
    <source>
        <dbReference type="Proteomes" id="UP001500016"/>
    </source>
</evidence>
<dbReference type="RefSeq" id="WP_344526356.1">
    <property type="nucleotide sequence ID" value="NZ_BAAAPE010000005.1"/>
</dbReference>
<evidence type="ECO:0000256" key="1">
    <source>
        <dbReference type="SAM" id="MobiDB-lite"/>
    </source>
</evidence>
<feature type="compositionally biased region" description="Basic and acidic residues" evidence="1">
    <location>
        <begin position="16"/>
        <end position="28"/>
    </location>
</feature>
<gene>
    <name evidence="3" type="ORF">GCM10009801_20780</name>
</gene>
<keyword evidence="2" id="KW-1133">Transmembrane helix</keyword>
<evidence type="ECO:0008006" key="5">
    <source>
        <dbReference type="Google" id="ProtNLM"/>
    </source>
</evidence>
<name>A0ABN2VRR9_9ACTN</name>
<accession>A0ABN2VRR9</accession>
<protein>
    <recommendedName>
        <fullName evidence="5">Alanine-rich protein</fullName>
    </recommendedName>
</protein>
<sequence>MTESSTPDESPATEAGLRRSAERTREELGNTVQELAARTDVTARAKEKAGEMRGRAAGAAHQARDKAARTGHVVQEKVHGTVRDVQDKAPDPVVRTAGRCARLARRNRTAALGSGAVVLVAGVVLVRRCRTGNG</sequence>
<dbReference type="InterPro" id="IPR022062">
    <property type="entry name" value="DUF3618"/>
</dbReference>
<dbReference type="Gene3D" id="6.10.140.1430">
    <property type="match status" value="1"/>
</dbReference>
<dbReference type="EMBL" id="BAAAPE010000005">
    <property type="protein sequence ID" value="GAA2070212.1"/>
    <property type="molecule type" value="Genomic_DNA"/>
</dbReference>
<feature type="compositionally biased region" description="Basic and acidic residues" evidence="1">
    <location>
        <begin position="41"/>
        <end position="54"/>
    </location>
</feature>
<organism evidence="3 4">
    <name type="scientific">Streptomyces albiaxialis</name>
    <dbReference type="NCBI Taxonomy" id="329523"/>
    <lineage>
        <taxon>Bacteria</taxon>
        <taxon>Bacillati</taxon>
        <taxon>Actinomycetota</taxon>
        <taxon>Actinomycetes</taxon>
        <taxon>Kitasatosporales</taxon>
        <taxon>Streptomycetaceae</taxon>
        <taxon>Streptomyces</taxon>
    </lineage>
</organism>
<keyword evidence="4" id="KW-1185">Reference proteome</keyword>
<keyword evidence="2" id="KW-0812">Transmembrane</keyword>
<evidence type="ECO:0000256" key="2">
    <source>
        <dbReference type="SAM" id="Phobius"/>
    </source>
</evidence>
<proteinExistence type="predicted"/>
<keyword evidence="2" id="KW-0472">Membrane</keyword>
<reference evidence="3 4" key="1">
    <citation type="journal article" date="2019" name="Int. J. Syst. Evol. Microbiol.">
        <title>The Global Catalogue of Microorganisms (GCM) 10K type strain sequencing project: providing services to taxonomists for standard genome sequencing and annotation.</title>
        <authorList>
            <consortium name="The Broad Institute Genomics Platform"/>
            <consortium name="The Broad Institute Genome Sequencing Center for Infectious Disease"/>
            <person name="Wu L."/>
            <person name="Ma J."/>
        </authorList>
    </citation>
    <scope>NUCLEOTIDE SEQUENCE [LARGE SCALE GENOMIC DNA]</scope>
    <source>
        <strain evidence="3 4">JCM 15478</strain>
    </source>
</reference>
<dbReference type="Pfam" id="PF12277">
    <property type="entry name" value="DUF3618"/>
    <property type="match status" value="1"/>
</dbReference>
<comment type="caution">
    <text evidence="3">The sequence shown here is derived from an EMBL/GenBank/DDBJ whole genome shotgun (WGS) entry which is preliminary data.</text>
</comment>